<gene>
    <name evidence="1" type="ORF">MRB53_030631</name>
</gene>
<accession>A0ACC2KM46</accession>
<sequence>MLVKEGEGWDNLENGDEVEGIFTIPLELAYGESRSPSTIPPNAIAKGKKWGNPKELDEVLVKYETRLEDGTMISKSYGMEFTIKNGKFAD</sequence>
<name>A0ACC2KM46_PERAE</name>
<protein>
    <submittedName>
        <fullName evidence="1">Uncharacterized protein</fullName>
    </submittedName>
</protein>
<evidence type="ECO:0000313" key="1">
    <source>
        <dbReference type="EMBL" id="KAJ8622102.1"/>
    </source>
</evidence>
<comment type="caution">
    <text evidence="1">The sequence shown here is derived from an EMBL/GenBank/DDBJ whole genome shotgun (WGS) entry which is preliminary data.</text>
</comment>
<evidence type="ECO:0000313" key="2">
    <source>
        <dbReference type="Proteomes" id="UP001234297"/>
    </source>
</evidence>
<dbReference type="EMBL" id="CM056818">
    <property type="protein sequence ID" value="KAJ8622102.1"/>
    <property type="molecule type" value="Genomic_DNA"/>
</dbReference>
<dbReference type="Proteomes" id="UP001234297">
    <property type="component" value="Chromosome 10"/>
</dbReference>
<organism evidence="1 2">
    <name type="scientific">Persea americana</name>
    <name type="common">Avocado</name>
    <dbReference type="NCBI Taxonomy" id="3435"/>
    <lineage>
        <taxon>Eukaryota</taxon>
        <taxon>Viridiplantae</taxon>
        <taxon>Streptophyta</taxon>
        <taxon>Embryophyta</taxon>
        <taxon>Tracheophyta</taxon>
        <taxon>Spermatophyta</taxon>
        <taxon>Magnoliopsida</taxon>
        <taxon>Magnoliidae</taxon>
        <taxon>Laurales</taxon>
        <taxon>Lauraceae</taxon>
        <taxon>Persea</taxon>
    </lineage>
</organism>
<proteinExistence type="predicted"/>
<reference evidence="1 2" key="1">
    <citation type="journal article" date="2022" name="Hortic Res">
        <title>A haplotype resolved chromosomal level avocado genome allows analysis of novel avocado genes.</title>
        <authorList>
            <person name="Nath O."/>
            <person name="Fletcher S.J."/>
            <person name="Hayward A."/>
            <person name="Shaw L.M."/>
            <person name="Masouleh A.K."/>
            <person name="Furtado A."/>
            <person name="Henry R.J."/>
            <person name="Mitter N."/>
        </authorList>
    </citation>
    <scope>NUCLEOTIDE SEQUENCE [LARGE SCALE GENOMIC DNA]</scope>
    <source>
        <strain evidence="2">cv. Hass</strain>
    </source>
</reference>
<keyword evidence="2" id="KW-1185">Reference proteome</keyword>